<proteinExistence type="predicted"/>
<comment type="caution">
    <text evidence="2">The sequence shown here is derived from an EMBL/GenBank/DDBJ whole genome shotgun (WGS) entry which is preliminary data.</text>
</comment>
<reference evidence="2" key="1">
    <citation type="submission" date="2013-03" db="EMBL/GenBank/DDBJ databases">
        <authorList>
            <person name="Harkins D.M."/>
            <person name="Durkin A.S."/>
            <person name="Brinkac L.M."/>
            <person name="Haft D.H."/>
            <person name="Selengut J.D."/>
            <person name="Sanka R."/>
            <person name="DePew J."/>
            <person name="Purushe J."/>
            <person name="Hartskeerl R.A."/>
            <person name="Ahmed A."/>
            <person name="van der Linden H."/>
            <person name="Goris M.G.A."/>
            <person name="Vinetz J.M."/>
            <person name="Sutton G.G."/>
            <person name="Nierman W.C."/>
            <person name="Fouts D.E."/>
        </authorList>
    </citation>
    <scope>NUCLEOTIDE SEQUENCE [LARGE SCALE GENOMIC DNA]</scope>
    <source>
        <strain evidence="2">ICFT</strain>
    </source>
</reference>
<sequence length="44" mass="5095">MSISQVNIYDSKVQPVLRPALSLEWLVTLVCIPSLFYLTKKRED</sequence>
<evidence type="ECO:0000313" key="3">
    <source>
        <dbReference type="Proteomes" id="UP000012313"/>
    </source>
</evidence>
<keyword evidence="3" id="KW-1185">Reference proteome</keyword>
<organism evidence="2 3">
    <name type="scientific">Leptospira weilii serovar Ranarum str. ICFT</name>
    <dbReference type="NCBI Taxonomy" id="1218598"/>
    <lineage>
        <taxon>Bacteria</taxon>
        <taxon>Pseudomonadati</taxon>
        <taxon>Spirochaetota</taxon>
        <taxon>Spirochaetia</taxon>
        <taxon>Leptospirales</taxon>
        <taxon>Leptospiraceae</taxon>
        <taxon>Leptospira</taxon>
    </lineage>
</organism>
<evidence type="ECO:0000256" key="1">
    <source>
        <dbReference type="SAM" id="Phobius"/>
    </source>
</evidence>
<dbReference type="EMBL" id="AOHC02000012">
    <property type="protein sequence ID" value="EMY79284.1"/>
    <property type="molecule type" value="Genomic_DNA"/>
</dbReference>
<accession>N1WQ70</accession>
<keyword evidence="1" id="KW-0812">Transmembrane</keyword>
<protein>
    <submittedName>
        <fullName evidence="2">Uncharacterized protein</fullName>
    </submittedName>
</protein>
<dbReference type="Proteomes" id="UP000012313">
    <property type="component" value="Unassembled WGS sequence"/>
</dbReference>
<dbReference type="AlphaFoldDB" id="N1WQ70"/>
<name>N1WQ70_9LEPT</name>
<keyword evidence="1" id="KW-1133">Transmembrane helix</keyword>
<evidence type="ECO:0000313" key="2">
    <source>
        <dbReference type="EMBL" id="EMY79284.1"/>
    </source>
</evidence>
<feature type="transmembrane region" description="Helical" evidence="1">
    <location>
        <begin position="20"/>
        <end position="38"/>
    </location>
</feature>
<gene>
    <name evidence="2" type="ORF">LEP1GSC060_2310</name>
</gene>
<keyword evidence="1" id="KW-0472">Membrane</keyword>